<accession>A0A1U7N666</accession>
<name>A0A1U7N666_9CYAN</name>
<dbReference type="InterPro" id="IPR029068">
    <property type="entry name" value="Glyas_Bleomycin-R_OHBP_Dase"/>
</dbReference>
<organism evidence="1 2">
    <name type="scientific">Moorena bouillonii PNG</name>
    <dbReference type="NCBI Taxonomy" id="568701"/>
    <lineage>
        <taxon>Bacteria</taxon>
        <taxon>Bacillati</taxon>
        <taxon>Cyanobacteriota</taxon>
        <taxon>Cyanophyceae</taxon>
        <taxon>Coleofasciculales</taxon>
        <taxon>Coleofasciculaceae</taxon>
        <taxon>Moorena</taxon>
    </lineage>
</organism>
<comment type="caution">
    <text evidence="1">The sequence shown here is derived from an EMBL/GenBank/DDBJ whole genome shotgun (WGS) entry which is preliminary data.</text>
</comment>
<gene>
    <name evidence="1" type="ORF">BJP37_22985</name>
</gene>
<dbReference type="AlphaFoldDB" id="A0A1U7N666"/>
<proteinExistence type="predicted"/>
<evidence type="ECO:0000313" key="2">
    <source>
        <dbReference type="Proteomes" id="UP000186657"/>
    </source>
</evidence>
<dbReference type="Gene3D" id="3.10.180.10">
    <property type="entry name" value="2,3-Dihydroxybiphenyl 1,2-Dioxygenase, domain 1"/>
    <property type="match status" value="1"/>
</dbReference>
<protein>
    <recommendedName>
        <fullName evidence="3">VOC domain-containing protein</fullName>
    </recommendedName>
</protein>
<evidence type="ECO:0008006" key="3">
    <source>
        <dbReference type="Google" id="ProtNLM"/>
    </source>
</evidence>
<evidence type="ECO:0000313" key="1">
    <source>
        <dbReference type="EMBL" id="OLT61449.1"/>
    </source>
</evidence>
<dbReference type="EMBL" id="MKZS01000001">
    <property type="protein sequence ID" value="OLT61449.1"/>
    <property type="molecule type" value="Genomic_DNA"/>
</dbReference>
<dbReference type="RefSeq" id="WP_075902562.1">
    <property type="nucleotide sequence ID" value="NZ_MKZS01000001.1"/>
</dbReference>
<dbReference type="SUPFAM" id="SSF54593">
    <property type="entry name" value="Glyoxalase/Bleomycin resistance protein/Dihydroxybiphenyl dioxygenase"/>
    <property type="match status" value="1"/>
</dbReference>
<sequence>MEKHQSNMADNSLPTVEEDAPSISGLYELAIGATAENEAALIEYWQQFGFSVGQSGTLSATQANQLYGVNSSLQSHRLHNQLKDRGLLRLMVWEEPLNEGLGLSPWKVLGSRWGAMLSLDVFNVANHAEDAIAGGLPVYYVPPQRNLIYRPDPFQPFVQANPCVYEMVLIQPLTRQVIFERHDYTMPLSGIVNPESHFKASEFVHLGMVVTGGKEQLDFYEQILGLVCGVNSRESQYGEASRHILELKGPENGEHLFTTDFIPPGASATDLSQVRSGRLHIMRIEGSDLPNKHSHSRPGCLGVSLYTIRVQEIDLYHQRVSSSAATEVTQVYENEFGERSFSFIAPDGYFWTLVEE</sequence>
<dbReference type="Proteomes" id="UP000186657">
    <property type="component" value="Unassembled WGS sequence"/>
</dbReference>
<reference evidence="1 2" key="1">
    <citation type="submission" date="2016-10" db="EMBL/GenBank/DDBJ databases">
        <title>Comparative genomics uncovers the prolific and rare metabolic potential of the cyanobacterial genus Moorea.</title>
        <authorList>
            <person name="Leao T."/>
            <person name="Castelao G."/>
            <person name="Korobeynikov A."/>
            <person name="Monroe E.A."/>
            <person name="Podell S."/>
            <person name="Glukhov E."/>
            <person name="Allen E."/>
            <person name="Gerwick W.H."/>
            <person name="Gerwick L."/>
        </authorList>
    </citation>
    <scope>NUCLEOTIDE SEQUENCE [LARGE SCALE GENOMIC DNA]</scope>
    <source>
        <strain evidence="1 2">PNG5-198</strain>
    </source>
</reference>
<keyword evidence="2" id="KW-1185">Reference proteome</keyword>